<keyword evidence="3" id="KW-0560">Oxidoreductase</keyword>
<dbReference type="InterPro" id="IPR002347">
    <property type="entry name" value="SDR_fam"/>
</dbReference>
<proteinExistence type="inferred from homology"/>
<accession>A0A0N0NJ79</accession>
<evidence type="ECO:0000313" key="5">
    <source>
        <dbReference type="Proteomes" id="UP000038010"/>
    </source>
</evidence>
<dbReference type="PRINTS" id="PR00081">
    <property type="entry name" value="GDHRDH"/>
</dbReference>
<dbReference type="Pfam" id="PF13561">
    <property type="entry name" value="adh_short_C2"/>
    <property type="match status" value="1"/>
</dbReference>
<dbReference type="InterPro" id="IPR036291">
    <property type="entry name" value="NAD(P)-bd_dom_sf"/>
</dbReference>
<evidence type="ECO:0000313" key="4">
    <source>
        <dbReference type="EMBL" id="KPI36671.1"/>
    </source>
</evidence>
<dbReference type="GeneID" id="28730650"/>
<sequence>MDDAVLPGTSKFKHYNTQAPDTKRIFPLFSLKGKTAIVAGAGAGIGLAVVRGYAEAGANVIIWYNTNKEAETRAKEIEEEFGVKCRAFSVDTTDPQAVDNAVTSQIKEFDDRLDVFVYNSGVAWTSGASITGDLDNYHRVMKTNVDGLFYSARVVGRIWREQKINGLPKFRGGSFIATASMSGHIANFPQLQTSYDASKAAVKHMCQNLALEWVQFARVNSISPGYIATELTTFIPEATKEVWRHMIPMGREGQPGELAAAYLFLASDASSYCTGTDLLIDGKQEVQ</sequence>
<dbReference type="Gene3D" id="3.40.50.720">
    <property type="entry name" value="NAD(P)-binding Rossmann-like Domain"/>
    <property type="match status" value="1"/>
</dbReference>
<dbReference type="AlphaFoldDB" id="A0A0N0NJ79"/>
<dbReference type="FunFam" id="3.40.50.720:FF:000090">
    <property type="entry name" value="NADP-dependent mannitol dehydrogenase"/>
    <property type="match status" value="1"/>
</dbReference>
<evidence type="ECO:0000256" key="3">
    <source>
        <dbReference type="ARBA" id="ARBA00023002"/>
    </source>
</evidence>
<dbReference type="OrthoDB" id="1888931at2759"/>
<dbReference type="PANTHER" id="PTHR43008:SF13">
    <property type="entry name" value="L-XYLULOSE REDUCTASE-RELATED"/>
    <property type="match status" value="1"/>
</dbReference>
<dbReference type="VEuPathDB" id="FungiDB:AB675_10030"/>
<comment type="similarity">
    <text evidence="1">Belongs to the short-chain dehydrogenases/reductases (SDR) family.</text>
</comment>
<organism evidence="4 5">
    <name type="scientific">Cyphellophora attinorum</name>
    <dbReference type="NCBI Taxonomy" id="1664694"/>
    <lineage>
        <taxon>Eukaryota</taxon>
        <taxon>Fungi</taxon>
        <taxon>Dikarya</taxon>
        <taxon>Ascomycota</taxon>
        <taxon>Pezizomycotina</taxon>
        <taxon>Eurotiomycetes</taxon>
        <taxon>Chaetothyriomycetidae</taxon>
        <taxon>Chaetothyriales</taxon>
        <taxon>Cyphellophoraceae</taxon>
        <taxon>Cyphellophora</taxon>
    </lineage>
</organism>
<dbReference type="GO" id="GO:0050085">
    <property type="term" value="F:mannitol 2-dehydrogenase (NADP+) activity"/>
    <property type="evidence" value="ECO:0007669"/>
    <property type="project" value="UniProtKB-ARBA"/>
</dbReference>
<dbReference type="STRING" id="1664694.A0A0N0NJ79"/>
<reference evidence="4 5" key="1">
    <citation type="submission" date="2015-06" db="EMBL/GenBank/DDBJ databases">
        <title>Draft genome of the ant-associated black yeast Phialophora attae CBS 131958.</title>
        <authorList>
            <person name="Moreno L.F."/>
            <person name="Stielow B.J."/>
            <person name="de Hoog S."/>
            <person name="Vicente V.A."/>
            <person name="Weiss V.A."/>
            <person name="de Vries M."/>
            <person name="Cruz L.M."/>
            <person name="Souza E.M."/>
        </authorList>
    </citation>
    <scope>NUCLEOTIDE SEQUENCE [LARGE SCALE GENOMIC DNA]</scope>
    <source>
        <strain evidence="4 5">CBS 131958</strain>
    </source>
</reference>
<gene>
    <name evidence="4" type="ORF">AB675_10030</name>
</gene>
<dbReference type="GO" id="GO:0019594">
    <property type="term" value="P:mannitol metabolic process"/>
    <property type="evidence" value="ECO:0007669"/>
    <property type="project" value="UniProtKB-ARBA"/>
</dbReference>
<keyword evidence="5" id="KW-1185">Reference proteome</keyword>
<evidence type="ECO:0000256" key="2">
    <source>
        <dbReference type="ARBA" id="ARBA00022857"/>
    </source>
</evidence>
<keyword evidence="2" id="KW-0521">NADP</keyword>
<dbReference type="GO" id="GO:0050664">
    <property type="term" value="F:oxidoreductase activity, acting on NAD(P)H, oxygen as acceptor"/>
    <property type="evidence" value="ECO:0007669"/>
    <property type="project" value="TreeGrafter"/>
</dbReference>
<evidence type="ECO:0000256" key="1">
    <source>
        <dbReference type="ARBA" id="ARBA00006484"/>
    </source>
</evidence>
<dbReference type="PANTHER" id="PTHR43008">
    <property type="entry name" value="BENZIL REDUCTASE"/>
    <property type="match status" value="1"/>
</dbReference>
<dbReference type="Proteomes" id="UP000038010">
    <property type="component" value="Unassembled WGS sequence"/>
</dbReference>
<name>A0A0N0NJ79_9EURO</name>
<protein>
    <submittedName>
        <fullName evidence="4">Putative NADP-dependent mannitol dehydrogenase</fullName>
    </submittedName>
</protein>
<dbReference type="RefSeq" id="XP_017996634.1">
    <property type="nucleotide sequence ID" value="XM_018138770.1"/>
</dbReference>
<comment type="caution">
    <text evidence="4">The sequence shown here is derived from an EMBL/GenBank/DDBJ whole genome shotgun (WGS) entry which is preliminary data.</text>
</comment>
<dbReference type="SUPFAM" id="SSF51735">
    <property type="entry name" value="NAD(P)-binding Rossmann-fold domains"/>
    <property type="match status" value="1"/>
</dbReference>
<dbReference type="EMBL" id="LFJN01000029">
    <property type="protein sequence ID" value="KPI36671.1"/>
    <property type="molecule type" value="Genomic_DNA"/>
</dbReference>